<keyword evidence="3" id="KW-1185">Reference proteome</keyword>
<dbReference type="KEGG" id="tzo:THMIRHAT_02550"/>
<proteinExistence type="predicted"/>
<dbReference type="Pfam" id="PF11141">
    <property type="entry name" value="DUF2914"/>
    <property type="match status" value="1"/>
</dbReference>
<evidence type="ECO:0000313" key="3">
    <source>
        <dbReference type="Proteomes" id="UP000501466"/>
    </source>
</evidence>
<feature type="domain" description="DUF2914" evidence="1">
    <location>
        <begin position="229"/>
        <end position="288"/>
    </location>
</feature>
<dbReference type="AlphaFoldDB" id="A0A6F8PK83"/>
<dbReference type="EMBL" id="AP021888">
    <property type="protein sequence ID" value="BBP42509.1"/>
    <property type="molecule type" value="Genomic_DNA"/>
</dbReference>
<dbReference type="InterPro" id="IPR022606">
    <property type="entry name" value="DUF2914"/>
</dbReference>
<accession>A0A6F8PK83</accession>
<organism evidence="2 3">
    <name type="scientific">Thiosulfativibrio zosterae</name>
    <dbReference type="NCBI Taxonomy" id="2675053"/>
    <lineage>
        <taxon>Bacteria</taxon>
        <taxon>Pseudomonadati</taxon>
        <taxon>Pseudomonadota</taxon>
        <taxon>Gammaproteobacteria</taxon>
        <taxon>Thiotrichales</taxon>
        <taxon>Piscirickettsiaceae</taxon>
        <taxon>Thiosulfativibrio</taxon>
    </lineage>
</organism>
<protein>
    <recommendedName>
        <fullName evidence="1">DUF2914 domain-containing protein</fullName>
    </recommendedName>
</protein>
<gene>
    <name evidence="2" type="ORF">THMIRHAT_02550</name>
</gene>
<dbReference type="Proteomes" id="UP000501466">
    <property type="component" value="Chromosome"/>
</dbReference>
<reference evidence="3" key="1">
    <citation type="submission" date="2019-11" db="EMBL/GenBank/DDBJ databases">
        <title>Isolation and characterization of two novel species in the genus Thiomicrorhabdus.</title>
        <authorList>
            <person name="Mochizuki J."/>
            <person name="Kojima H."/>
            <person name="Fukui M."/>
        </authorList>
    </citation>
    <scope>NUCLEOTIDE SEQUENCE [LARGE SCALE GENOMIC DNA]</scope>
    <source>
        <strain evidence="3">AkT22</strain>
    </source>
</reference>
<dbReference type="RefSeq" id="WP_173290001.1">
    <property type="nucleotide sequence ID" value="NZ_AP021888.1"/>
</dbReference>
<evidence type="ECO:0000313" key="2">
    <source>
        <dbReference type="EMBL" id="BBP42509.1"/>
    </source>
</evidence>
<evidence type="ECO:0000259" key="1">
    <source>
        <dbReference type="Pfam" id="PF11141"/>
    </source>
</evidence>
<sequence>MKLPETQNANHQYAFKKGYRLAQEGKSLSAMPSAIRYDSEMREYFQQGWNQFQEDIALAEEEQESPWRRRAAWYLMMILAGIGTASLMIDEIEQAKQAKQPDTLQVTKTEMATPEISAPKRSINEATATTESTNPALQTNAQDLATTELSLLNDNARQDLILNKAEQKQAAEPKPLEEVLVQSNIHLRVAQLTSNIKDKKAIDNFNDEIIPKSVRKLYYFTQIEGAKGETIYHRWRYQNQIMATIPLTIKADVYRTWSSKRMSSAWQGEWTLEVLNAQQQPIHRQTFRYVQ</sequence>
<name>A0A6F8PK83_9GAMM</name>